<organism evidence="3 5">
    <name type="scientific">Tritrichomonas musculus</name>
    <dbReference type="NCBI Taxonomy" id="1915356"/>
    <lineage>
        <taxon>Eukaryota</taxon>
        <taxon>Metamonada</taxon>
        <taxon>Parabasalia</taxon>
        <taxon>Tritrichomonadida</taxon>
        <taxon>Tritrichomonadidae</taxon>
        <taxon>Tritrichomonas</taxon>
    </lineage>
</organism>
<dbReference type="PANTHER" id="PTHR47618:SF1">
    <property type="entry name" value="BIFUNCTIONAL OLIGORIBONUCLEASE AND PAP PHOSPHATASE NRNA"/>
    <property type="match status" value="1"/>
</dbReference>
<evidence type="ECO:0000313" key="3">
    <source>
        <dbReference type="EMBL" id="KAK8834517.1"/>
    </source>
</evidence>
<dbReference type="Pfam" id="PF02272">
    <property type="entry name" value="DHHA1"/>
    <property type="match status" value="1"/>
</dbReference>
<protein>
    <recommendedName>
        <fullName evidence="6">DHHA1 domain protein</fullName>
    </recommendedName>
</protein>
<dbReference type="InterPro" id="IPR038763">
    <property type="entry name" value="DHH_sf"/>
</dbReference>
<name>A0ABR2GKQ6_9EUKA</name>
<dbReference type="InterPro" id="IPR051319">
    <property type="entry name" value="Oligoribo/pAp-PDE_c-di-AMP_PDE"/>
</dbReference>
<dbReference type="Proteomes" id="UP001470230">
    <property type="component" value="Unassembled WGS sequence"/>
</dbReference>
<reference evidence="3 5" key="1">
    <citation type="submission" date="2024-04" db="EMBL/GenBank/DDBJ databases">
        <title>Tritrichomonas musculus Genome.</title>
        <authorList>
            <person name="Alves-Ferreira E."/>
            <person name="Grigg M."/>
            <person name="Lorenzi H."/>
            <person name="Galac M."/>
        </authorList>
    </citation>
    <scope>NUCLEOTIDE SEQUENCE [LARGE SCALE GENOMIC DNA]</scope>
    <source>
        <strain evidence="3 5">EAF2021</strain>
    </source>
</reference>
<dbReference type="Pfam" id="PF01368">
    <property type="entry name" value="DHH"/>
    <property type="match status" value="1"/>
</dbReference>
<comment type="caution">
    <text evidence="3">The sequence shown here is derived from an EMBL/GenBank/DDBJ whole genome shotgun (WGS) entry which is preliminary data.</text>
</comment>
<evidence type="ECO:0000313" key="5">
    <source>
        <dbReference type="Proteomes" id="UP001470230"/>
    </source>
</evidence>
<evidence type="ECO:0000313" key="4">
    <source>
        <dbReference type="EMBL" id="KAK8863526.1"/>
    </source>
</evidence>
<dbReference type="EMBL" id="JAPFFF010000378">
    <property type="protein sequence ID" value="KAK8834517.1"/>
    <property type="molecule type" value="Genomic_DNA"/>
</dbReference>
<feature type="domain" description="DHHA1" evidence="2">
    <location>
        <begin position="253"/>
        <end position="317"/>
    </location>
</feature>
<dbReference type="SUPFAM" id="SSF64182">
    <property type="entry name" value="DHH phosphoesterases"/>
    <property type="match status" value="1"/>
</dbReference>
<sequence length="328" mass="37806">MSGQQQIMEQILSKIKEYKRIILTRHIRPDGDAIGASRGLGEIIRATFPDKEVYVQTDDKAEYLSFLGSDDDPINPELYKDSLLIVLDTATEERISNKHYRLAKEIIKIDHHIEKKPYGKIRWVEDWRTSACEMITYFYQTYKNELKITPTANKLLYTGIVVDTDRFRLKSTTGNAMRLAAMLLDNGIDTENLYSNLYLKDFDHFKFQSYVLGKIKVTPNGVVYLHIDKNMKNELNLTDEQASKAIYFYTDIKDCIVQLSFISMEDGTIRVMLRSRFMKINTLAEKFGGGGHEDACGATLHEESEIQKMIDEADKMLGEYKATHEGYM</sequence>
<dbReference type="PANTHER" id="PTHR47618">
    <property type="entry name" value="BIFUNCTIONAL OLIGORIBONUCLEASE AND PAP PHOSPHATASE NRNA"/>
    <property type="match status" value="1"/>
</dbReference>
<keyword evidence="5" id="KW-1185">Reference proteome</keyword>
<dbReference type="Gene3D" id="3.10.310.30">
    <property type="match status" value="1"/>
</dbReference>
<accession>A0ABR2GKQ6</accession>
<dbReference type="InterPro" id="IPR001667">
    <property type="entry name" value="DDH_dom"/>
</dbReference>
<evidence type="ECO:0000259" key="2">
    <source>
        <dbReference type="Pfam" id="PF02272"/>
    </source>
</evidence>
<feature type="domain" description="DDH" evidence="1">
    <location>
        <begin position="20"/>
        <end position="160"/>
    </location>
</feature>
<dbReference type="InterPro" id="IPR003156">
    <property type="entry name" value="DHHA1_dom"/>
</dbReference>
<dbReference type="Gene3D" id="3.90.1640.10">
    <property type="entry name" value="inorganic pyrophosphatase (n-terminal core)"/>
    <property type="match status" value="1"/>
</dbReference>
<proteinExistence type="predicted"/>
<gene>
    <name evidence="4" type="ORF">M9Y10_011212</name>
    <name evidence="3" type="ORF">M9Y10_027585</name>
</gene>
<evidence type="ECO:0008006" key="6">
    <source>
        <dbReference type="Google" id="ProtNLM"/>
    </source>
</evidence>
<evidence type="ECO:0000259" key="1">
    <source>
        <dbReference type="Pfam" id="PF01368"/>
    </source>
</evidence>
<dbReference type="EMBL" id="JAPFFF010000017">
    <property type="protein sequence ID" value="KAK8863526.1"/>
    <property type="molecule type" value="Genomic_DNA"/>
</dbReference>